<feature type="region of interest" description="Disordered" evidence="1">
    <location>
        <begin position="307"/>
        <end position="354"/>
    </location>
</feature>
<feature type="region of interest" description="Disordered" evidence="1">
    <location>
        <begin position="57"/>
        <end position="96"/>
    </location>
</feature>
<reference evidence="2 3" key="1">
    <citation type="submission" date="2016-07" db="EMBL/GenBank/DDBJ databases">
        <title>Pervasive Adenine N6-methylation of Active Genes in Fungi.</title>
        <authorList>
            <consortium name="DOE Joint Genome Institute"/>
            <person name="Mondo S.J."/>
            <person name="Dannebaum R.O."/>
            <person name="Kuo R.C."/>
            <person name="Labutti K."/>
            <person name="Haridas S."/>
            <person name="Kuo A."/>
            <person name="Salamov A."/>
            <person name="Ahrendt S.R."/>
            <person name="Lipzen A."/>
            <person name="Sullivan W."/>
            <person name="Andreopoulos W.B."/>
            <person name="Clum A."/>
            <person name="Lindquist E."/>
            <person name="Daum C."/>
            <person name="Ramamoorthy G.K."/>
            <person name="Gryganskyi A."/>
            <person name="Culley D."/>
            <person name="Magnuson J.K."/>
            <person name="James T.Y."/>
            <person name="O'Malley M.A."/>
            <person name="Stajich J.E."/>
            <person name="Spatafora J.W."/>
            <person name="Visel A."/>
            <person name="Grigoriev I.V."/>
        </authorList>
    </citation>
    <scope>NUCLEOTIDE SEQUENCE [LARGE SCALE GENOMIC DNA]</scope>
    <source>
        <strain evidence="2 3">68-887.2</strain>
    </source>
</reference>
<feature type="region of interest" description="Disordered" evidence="1">
    <location>
        <begin position="113"/>
        <end position="150"/>
    </location>
</feature>
<feature type="compositionally biased region" description="Polar residues" evidence="1">
    <location>
        <begin position="77"/>
        <end position="91"/>
    </location>
</feature>
<keyword evidence="3" id="KW-1185">Reference proteome</keyword>
<organism evidence="2 3">
    <name type="scientific">Naematelia encephala</name>
    <dbReference type="NCBI Taxonomy" id="71784"/>
    <lineage>
        <taxon>Eukaryota</taxon>
        <taxon>Fungi</taxon>
        <taxon>Dikarya</taxon>
        <taxon>Basidiomycota</taxon>
        <taxon>Agaricomycotina</taxon>
        <taxon>Tremellomycetes</taxon>
        <taxon>Tremellales</taxon>
        <taxon>Naemateliaceae</taxon>
        <taxon>Naematelia</taxon>
    </lineage>
</organism>
<accession>A0A1Y2AFC0</accession>
<sequence>MSRVSSTSSNNSPGKPQRSRPAPPSSTPDTTANPATPIVRPRHLKYLSFSDFVPGDSTTAQPAAESSAHNQSSSSSIVTVPSHQSIDQGATNPPKRSFWRTLWNSLHLGKESRQIVQTRSSASTPRASPVSTNPAGSAQAGTNTRYSSGTGRRAIMQLSSLRGAGSHIDTSKRSVPRSSAPASFTNRRPEAELMHWWVSQTETGPAWSPSAELRRASHLLAQQLVSQIGNARRDDRASMVKEFTNLVTLLYRSVHTTCLDSDQKNDLLRLVQLLNRTLDPIKPGTSLLDSFSKVPLKERLDSLESTITDVKGVPPDAPTVEWDEDSVGSPRASPSTGTSSRLPGPSTRSRGYAG</sequence>
<dbReference type="AlphaFoldDB" id="A0A1Y2AFC0"/>
<comment type="caution">
    <text evidence="2">The sequence shown here is derived from an EMBL/GenBank/DDBJ whole genome shotgun (WGS) entry which is preliminary data.</text>
</comment>
<gene>
    <name evidence="2" type="ORF">BCR39DRAFT_569933</name>
</gene>
<feature type="region of interest" description="Disordered" evidence="1">
    <location>
        <begin position="1"/>
        <end position="42"/>
    </location>
</feature>
<feature type="compositionally biased region" description="Polar residues" evidence="1">
    <location>
        <begin position="176"/>
        <end position="185"/>
    </location>
</feature>
<feature type="compositionally biased region" description="Polar residues" evidence="1">
    <location>
        <begin position="114"/>
        <end position="150"/>
    </location>
</feature>
<evidence type="ECO:0000313" key="2">
    <source>
        <dbReference type="EMBL" id="ORY21298.1"/>
    </source>
</evidence>
<protein>
    <submittedName>
        <fullName evidence="2">Uncharacterized protein</fullName>
    </submittedName>
</protein>
<feature type="compositionally biased region" description="Low complexity" evidence="1">
    <location>
        <begin position="1"/>
        <end position="12"/>
    </location>
</feature>
<feature type="compositionally biased region" description="Low complexity" evidence="1">
    <location>
        <begin position="27"/>
        <end position="37"/>
    </location>
</feature>
<proteinExistence type="predicted"/>
<dbReference type="EMBL" id="MCFC01000114">
    <property type="protein sequence ID" value="ORY21298.1"/>
    <property type="molecule type" value="Genomic_DNA"/>
</dbReference>
<evidence type="ECO:0000256" key="1">
    <source>
        <dbReference type="SAM" id="MobiDB-lite"/>
    </source>
</evidence>
<evidence type="ECO:0000313" key="3">
    <source>
        <dbReference type="Proteomes" id="UP000193986"/>
    </source>
</evidence>
<feature type="region of interest" description="Disordered" evidence="1">
    <location>
        <begin position="163"/>
        <end position="185"/>
    </location>
</feature>
<feature type="compositionally biased region" description="Low complexity" evidence="1">
    <location>
        <begin position="63"/>
        <end position="76"/>
    </location>
</feature>
<feature type="compositionally biased region" description="Polar residues" evidence="1">
    <location>
        <begin position="332"/>
        <end position="354"/>
    </location>
</feature>
<dbReference type="Proteomes" id="UP000193986">
    <property type="component" value="Unassembled WGS sequence"/>
</dbReference>
<name>A0A1Y2AFC0_9TREE</name>
<dbReference type="InParanoid" id="A0A1Y2AFC0"/>